<evidence type="ECO:0000256" key="5">
    <source>
        <dbReference type="ARBA" id="ARBA00023242"/>
    </source>
</evidence>
<keyword evidence="4" id="KW-0804">Transcription</keyword>
<comment type="subcellular location">
    <subcellularLocation>
        <location evidence="1">Nucleus</location>
    </subcellularLocation>
</comment>
<dbReference type="InterPro" id="IPR025610">
    <property type="entry name" value="MYC/MYB_N"/>
</dbReference>
<dbReference type="GO" id="GO:0080090">
    <property type="term" value="P:regulation of primary metabolic process"/>
    <property type="evidence" value="ECO:0007669"/>
    <property type="project" value="UniProtKB-ARBA"/>
</dbReference>
<evidence type="ECO:0000256" key="2">
    <source>
        <dbReference type="ARBA" id="ARBA00023015"/>
    </source>
</evidence>
<keyword evidence="5" id="KW-0539">Nucleus</keyword>
<dbReference type="GO" id="GO:0046983">
    <property type="term" value="F:protein dimerization activity"/>
    <property type="evidence" value="ECO:0007669"/>
    <property type="project" value="InterPro"/>
</dbReference>
<accession>A9YF16</accession>
<keyword evidence="2" id="KW-0805">Transcription regulation</keyword>
<organism evidence="8">
    <name type="scientific">Ipomoea coccinea</name>
    <name type="common">Scarlet morning-glory</name>
    <name type="synonym">Quamoclit coccinea</name>
    <dbReference type="NCBI Taxonomy" id="28523"/>
    <lineage>
        <taxon>Eukaryota</taxon>
        <taxon>Viridiplantae</taxon>
        <taxon>Streptophyta</taxon>
        <taxon>Embryophyta</taxon>
        <taxon>Tracheophyta</taxon>
        <taxon>Spermatophyta</taxon>
        <taxon>Magnoliopsida</taxon>
        <taxon>eudicotyledons</taxon>
        <taxon>Gunneridae</taxon>
        <taxon>Pentapetalae</taxon>
        <taxon>asterids</taxon>
        <taxon>lamiids</taxon>
        <taxon>Solanales</taxon>
        <taxon>Convolvulaceae</taxon>
        <taxon>Ipomoeeae</taxon>
        <taxon>Ipomoea</taxon>
    </lineage>
</organism>
<evidence type="ECO:0000259" key="7">
    <source>
        <dbReference type="PROSITE" id="PS50888"/>
    </source>
</evidence>
<proteinExistence type="evidence at transcript level"/>
<dbReference type="InterPro" id="IPR054502">
    <property type="entry name" value="bHLH-TF_ACT-like_plant"/>
</dbReference>
<reference evidence="8" key="1">
    <citation type="journal article" date="2007" name="Mol. Biol. Evol.">
        <title>Relaxed constraint and evolutionary rate variation between basic helix-loop-helix floral anthocyanin regulators in Ipomoea.</title>
        <authorList>
            <person name="Streisfeld M.A."/>
            <person name="Rausher M.D."/>
        </authorList>
    </citation>
    <scope>NUCLEOTIDE SEQUENCE</scope>
    <source>
        <tissue evidence="8">Floral bud</tissue>
    </source>
</reference>
<dbReference type="EMBL" id="EU192090">
    <property type="protein sequence ID" value="ABY26923.1"/>
    <property type="molecule type" value="mRNA"/>
</dbReference>
<dbReference type="SUPFAM" id="SSF47459">
    <property type="entry name" value="HLH, helix-loop-helix DNA-binding domain"/>
    <property type="match status" value="1"/>
</dbReference>
<name>A9YF16_IPOCC</name>
<sequence>MARGEGFAENLREKLALAIRSIEWSYAIFWTISSAQPGVLEWGDGYYNGDIKTRKTVQAAETSTDQLGLQRTEHLRELFGSLLAGETNLHAKIPSAALSPEDLTDTEWYFLVCMSFVFNIGQGLPGKALAKNQTVWLCNAPQADGRVFTRTLLAKSACIQTVVCFPHLGGVIELGVTELVKEDLGLVQHLKTSYLDIPCPIVPGVPNYISTDDGNDRDIVNSKPNQDTLEASPKEENIDSPDNSSNGLEAEEQAGDEFKVKGAAAEEASHPLNCQIVEDDISNCIHNSTNSSDCISQNYENPEKVSDFLNDEEMVKHSPPENQECNQESLVPLDDNRGQGHDVHYQSILSSVLKSSHQFILGPYFRNGNRESSFVGWKKEISSNIQTPRIETSQRLLKKVLSGVARMVCIPDTRKEGDGKNDPRRLEVDESDRSRVVSERRRREKINERFMILSSLIPSSGKVDKVSILDETIEYLKNLKTRVWEAESQKEGFELNARMGRSCKDCDDAERTSDNCGTNIINSNKKPSSKKRKASETEGASKSIAKNGSARDVTVSVTDEDVTIEIGCQWSEGVLIKIIQALNNLHLDCETIQSSNGDDGTLSVSVKCKMKASKLTSPSPALIRQALKRVI</sequence>
<feature type="region of interest" description="Disordered" evidence="6">
    <location>
        <begin position="412"/>
        <end position="435"/>
    </location>
</feature>
<dbReference type="AlphaFoldDB" id="A9YF16"/>
<evidence type="ECO:0000256" key="3">
    <source>
        <dbReference type="ARBA" id="ARBA00023159"/>
    </source>
</evidence>
<feature type="domain" description="BHLH" evidence="7">
    <location>
        <begin position="430"/>
        <end position="479"/>
    </location>
</feature>
<dbReference type="Pfam" id="PF22754">
    <property type="entry name" value="bHLH-TF_ACT-like_plant"/>
    <property type="match status" value="1"/>
</dbReference>
<dbReference type="Pfam" id="PF00010">
    <property type="entry name" value="HLH"/>
    <property type="match status" value="1"/>
</dbReference>
<dbReference type="SMART" id="SM00353">
    <property type="entry name" value="HLH"/>
    <property type="match status" value="1"/>
</dbReference>
<dbReference type="Gene3D" id="4.10.280.10">
    <property type="entry name" value="Helix-loop-helix DNA-binding domain"/>
    <property type="match status" value="1"/>
</dbReference>
<dbReference type="InterPro" id="IPR011598">
    <property type="entry name" value="bHLH_dom"/>
</dbReference>
<feature type="region of interest" description="Disordered" evidence="6">
    <location>
        <begin position="210"/>
        <end position="254"/>
    </location>
</feature>
<gene>
    <name evidence="8" type="primary">bHLH1</name>
</gene>
<dbReference type="PANTHER" id="PTHR46266">
    <property type="entry name" value="TRANSCRIPTION FACTOR TT8"/>
    <property type="match status" value="1"/>
</dbReference>
<evidence type="ECO:0000256" key="6">
    <source>
        <dbReference type="SAM" id="MobiDB-lite"/>
    </source>
</evidence>
<evidence type="ECO:0000256" key="4">
    <source>
        <dbReference type="ARBA" id="ARBA00023163"/>
    </source>
</evidence>
<dbReference type="Pfam" id="PF14215">
    <property type="entry name" value="bHLH-MYC_N"/>
    <property type="match status" value="1"/>
</dbReference>
<keyword evidence="3" id="KW-0010">Activator</keyword>
<evidence type="ECO:0000256" key="1">
    <source>
        <dbReference type="ARBA" id="ARBA00004123"/>
    </source>
</evidence>
<protein>
    <submittedName>
        <fullName evidence="8">Putative anthocyanin regulator</fullName>
    </submittedName>
</protein>
<evidence type="ECO:0000313" key="8">
    <source>
        <dbReference type="EMBL" id="ABY26923.1"/>
    </source>
</evidence>
<dbReference type="InterPro" id="IPR036638">
    <property type="entry name" value="HLH_DNA-bd_sf"/>
</dbReference>
<dbReference type="PANTHER" id="PTHR46266:SF3">
    <property type="entry name" value="TRANSCRIPTION FACTOR EGL1"/>
    <property type="match status" value="1"/>
</dbReference>
<dbReference type="PROSITE" id="PS50888">
    <property type="entry name" value="BHLH"/>
    <property type="match status" value="1"/>
</dbReference>
<dbReference type="GO" id="GO:0005634">
    <property type="term" value="C:nucleus"/>
    <property type="evidence" value="ECO:0007669"/>
    <property type="project" value="UniProtKB-SubCell"/>
</dbReference>
<feature type="region of interest" description="Disordered" evidence="6">
    <location>
        <begin position="508"/>
        <end position="545"/>
    </location>
</feature>